<keyword evidence="1" id="KW-0175">Coiled coil</keyword>
<evidence type="ECO:0000313" key="3">
    <source>
        <dbReference type="Proteomes" id="UP000276133"/>
    </source>
</evidence>
<name>A0A3M7SPM5_BRAPC</name>
<keyword evidence="3" id="KW-1185">Reference proteome</keyword>
<reference evidence="2 3" key="1">
    <citation type="journal article" date="2018" name="Sci. Rep.">
        <title>Genomic signatures of local adaptation to the degree of environmental predictability in rotifers.</title>
        <authorList>
            <person name="Franch-Gras L."/>
            <person name="Hahn C."/>
            <person name="Garcia-Roger E.M."/>
            <person name="Carmona M.J."/>
            <person name="Serra M."/>
            <person name="Gomez A."/>
        </authorList>
    </citation>
    <scope>NUCLEOTIDE SEQUENCE [LARGE SCALE GENOMIC DNA]</scope>
    <source>
        <strain evidence="2">HYR1</strain>
    </source>
</reference>
<gene>
    <name evidence="2" type="ORF">BpHYR1_023945</name>
</gene>
<feature type="coiled-coil region" evidence="1">
    <location>
        <begin position="5"/>
        <end position="46"/>
    </location>
</feature>
<accession>A0A3M7SPM5</accession>
<dbReference type="EMBL" id="REGN01000982">
    <property type="protein sequence ID" value="RNA37763.1"/>
    <property type="molecule type" value="Genomic_DNA"/>
</dbReference>
<comment type="caution">
    <text evidence="2">The sequence shown here is derived from an EMBL/GenBank/DDBJ whole genome shotgun (WGS) entry which is preliminary data.</text>
</comment>
<evidence type="ECO:0000313" key="2">
    <source>
        <dbReference type="EMBL" id="RNA37763.1"/>
    </source>
</evidence>
<feature type="coiled-coil region" evidence="1">
    <location>
        <begin position="90"/>
        <end position="205"/>
    </location>
</feature>
<evidence type="ECO:0000256" key="1">
    <source>
        <dbReference type="SAM" id="Coils"/>
    </source>
</evidence>
<dbReference type="Proteomes" id="UP000276133">
    <property type="component" value="Unassembled WGS sequence"/>
</dbReference>
<dbReference type="AlphaFoldDB" id="A0A3M7SPM5"/>
<proteinExistence type="predicted"/>
<organism evidence="2 3">
    <name type="scientific">Brachionus plicatilis</name>
    <name type="common">Marine rotifer</name>
    <name type="synonym">Brachionus muelleri</name>
    <dbReference type="NCBI Taxonomy" id="10195"/>
    <lineage>
        <taxon>Eukaryota</taxon>
        <taxon>Metazoa</taxon>
        <taxon>Spiralia</taxon>
        <taxon>Gnathifera</taxon>
        <taxon>Rotifera</taxon>
        <taxon>Eurotatoria</taxon>
        <taxon>Monogononta</taxon>
        <taxon>Pseudotrocha</taxon>
        <taxon>Ploima</taxon>
        <taxon>Brachionidae</taxon>
        <taxon>Brachionus</taxon>
    </lineage>
</organism>
<protein>
    <submittedName>
        <fullName evidence="2">Uncharacterized protein</fullName>
    </submittedName>
</protein>
<sequence length="248" mass="29612">MENSEERIENELLNDENTKKTLSEELEIIEQEIRDIQSQLAKQEIADFGISFAKFFLSFLNLPGGNMINDLRERLTERKRDSKAKKIEINDLTKKNEKRLRNQIERKIENLSVHENGLEKEIERLNQSKNDAKIEKNQLSNQKTNAEQEINSLNRQLRDEENKLNIYEQKERDILSNMKTKNSEIERLKNERMILDRQHQEIQTKFDGKKIKVENSNMEIKEITNDIRQIGNFIHIHNRNTNQNHYQN</sequence>